<dbReference type="AlphaFoldDB" id="A0A5J9VWY1"/>
<evidence type="ECO:0000259" key="3">
    <source>
        <dbReference type="Pfam" id="PF24095"/>
    </source>
</evidence>
<dbReference type="Pfam" id="PF24095">
    <property type="entry name" value="DUF7378"/>
    <property type="match status" value="1"/>
</dbReference>
<feature type="transmembrane region" description="Helical" evidence="2">
    <location>
        <begin position="153"/>
        <end position="176"/>
    </location>
</feature>
<feature type="transmembrane region" description="Helical" evidence="2">
    <location>
        <begin position="55"/>
        <end position="81"/>
    </location>
</feature>
<reference evidence="4 5" key="1">
    <citation type="journal article" date="2019" name="Sci. Rep.">
        <title>A high-quality genome of Eragrostis curvula grass provides insights into Poaceae evolution and supports new strategies to enhance forage quality.</title>
        <authorList>
            <person name="Carballo J."/>
            <person name="Santos B.A.C.M."/>
            <person name="Zappacosta D."/>
            <person name="Garbus I."/>
            <person name="Selva J.P."/>
            <person name="Gallo C.A."/>
            <person name="Diaz A."/>
            <person name="Albertini E."/>
            <person name="Caccamo M."/>
            <person name="Echenique V."/>
        </authorList>
    </citation>
    <scope>NUCLEOTIDE SEQUENCE [LARGE SCALE GENOMIC DNA]</scope>
    <source>
        <strain evidence="5">cv. Victoria</strain>
        <tissue evidence="4">Leaf</tissue>
    </source>
</reference>
<dbReference type="EMBL" id="RWGY01000007">
    <property type="protein sequence ID" value="TVU40125.1"/>
    <property type="molecule type" value="Genomic_DNA"/>
</dbReference>
<feature type="transmembrane region" description="Helical" evidence="2">
    <location>
        <begin position="127"/>
        <end position="147"/>
    </location>
</feature>
<keyword evidence="5" id="KW-1185">Reference proteome</keyword>
<feature type="region of interest" description="Disordered" evidence="1">
    <location>
        <begin position="1"/>
        <end position="20"/>
    </location>
</feature>
<comment type="caution">
    <text evidence="4">The sequence shown here is derived from an EMBL/GenBank/DDBJ whole genome shotgun (WGS) entry which is preliminary data.</text>
</comment>
<keyword evidence="2" id="KW-0812">Transmembrane</keyword>
<evidence type="ECO:0000313" key="5">
    <source>
        <dbReference type="Proteomes" id="UP000324897"/>
    </source>
</evidence>
<evidence type="ECO:0000256" key="1">
    <source>
        <dbReference type="SAM" id="MobiDB-lite"/>
    </source>
</evidence>
<evidence type="ECO:0000256" key="2">
    <source>
        <dbReference type="SAM" id="Phobius"/>
    </source>
</evidence>
<evidence type="ECO:0000313" key="4">
    <source>
        <dbReference type="EMBL" id="TVU40125.1"/>
    </source>
</evidence>
<dbReference type="InterPro" id="IPR055802">
    <property type="entry name" value="DUF7378"/>
</dbReference>
<feature type="transmembrane region" description="Helical" evidence="2">
    <location>
        <begin position="93"/>
        <end position="115"/>
    </location>
</feature>
<organism evidence="4 5">
    <name type="scientific">Eragrostis curvula</name>
    <name type="common">weeping love grass</name>
    <dbReference type="NCBI Taxonomy" id="38414"/>
    <lineage>
        <taxon>Eukaryota</taxon>
        <taxon>Viridiplantae</taxon>
        <taxon>Streptophyta</taxon>
        <taxon>Embryophyta</taxon>
        <taxon>Tracheophyta</taxon>
        <taxon>Spermatophyta</taxon>
        <taxon>Magnoliopsida</taxon>
        <taxon>Liliopsida</taxon>
        <taxon>Poales</taxon>
        <taxon>Poaceae</taxon>
        <taxon>PACMAD clade</taxon>
        <taxon>Chloridoideae</taxon>
        <taxon>Eragrostideae</taxon>
        <taxon>Eragrostidinae</taxon>
        <taxon>Eragrostis</taxon>
    </lineage>
</organism>
<dbReference type="Gramene" id="TVU40125">
    <property type="protein sequence ID" value="TVU40125"/>
    <property type="gene ID" value="EJB05_13575"/>
</dbReference>
<sequence>MQPEQGATLHTSSSGPVLGPAMKGSDQGITVGEENLEAGGITVGEENLKAGNPRCLLWVMAVYLPMACIGGSLAAAYVAFINPHAANGRLWPLSPIILLGIYMALVSAMTMHVNLHLPRTPVAVRDDILEVGLGYVGFPLIVASSAVACFDLAWWAVVAVVCLLVIVIFAAIAFWVRLVRTYKK</sequence>
<feature type="domain" description="DUF7378" evidence="3">
    <location>
        <begin position="41"/>
        <end position="184"/>
    </location>
</feature>
<keyword evidence="2" id="KW-0472">Membrane</keyword>
<proteinExistence type="predicted"/>
<protein>
    <recommendedName>
        <fullName evidence="3">DUF7378 domain-containing protein</fullName>
    </recommendedName>
</protein>
<gene>
    <name evidence="4" type="ORF">EJB05_13575</name>
</gene>
<keyword evidence="2" id="KW-1133">Transmembrane helix</keyword>
<dbReference type="Proteomes" id="UP000324897">
    <property type="component" value="Chromosome 4"/>
</dbReference>
<accession>A0A5J9VWY1</accession>
<name>A0A5J9VWY1_9POAL</name>